<dbReference type="Gene3D" id="3.10.10.10">
    <property type="entry name" value="HIV Type 1 Reverse Transcriptase, subunit A, domain 1"/>
    <property type="match status" value="1"/>
</dbReference>
<protein>
    <submittedName>
        <fullName evidence="2">Reverse transcriptase domain-containing protein</fullName>
    </submittedName>
</protein>
<dbReference type="InterPro" id="IPR000477">
    <property type="entry name" value="RT_dom"/>
</dbReference>
<dbReference type="InterPro" id="IPR002156">
    <property type="entry name" value="RNaseH_domain"/>
</dbReference>
<dbReference type="Gene3D" id="1.10.340.70">
    <property type="match status" value="1"/>
</dbReference>
<accession>A0ABQ4WZB0</accession>
<dbReference type="Proteomes" id="UP001151760">
    <property type="component" value="Unassembled WGS sequence"/>
</dbReference>
<evidence type="ECO:0000313" key="2">
    <source>
        <dbReference type="EMBL" id="GJS58251.1"/>
    </source>
</evidence>
<dbReference type="Gene3D" id="3.30.420.10">
    <property type="entry name" value="Ribonuclease H-like superfamily/Ribonuclease H"/>
    <property type="match status" value="2"/>
</dbReference>
<reference evidence="2" key="2">
    <citation type="submission" date="2022-01" db="EMBL/GenBank/DDBJ databases">
        <authorList>
            <person name="Yamashiro T."/>
            <person name="Shiraishi A."/>
            <person name="Satake H."/>
            <person name="Nakayama K."/>
        </authorList>
    </citation>
    <scope>NUCLEOTIDE SEQUENCE</scope>
</reference>
<feature type="domain" description="Integrase catalytic" evidence="1">
    <location>
        <begin position="672"/>
        <end position="720"/>
    </location>
</feature>
<dbReference type="EMBL" id="BQNB010009065">
    <property type="protein sequence ID" value="GJS58251.1"/>
    <property type="molecule type" value="Genomic_DNA"/>
</dbReference>
<organism evidence="2 3">
    <name type="scientific">Tanacetum coccineum</name>
    <dbReference type="NCBI Taxonomy" id="301880"/>
    <lineage>
        <taxon>Eukaryota</taxon>
        <taxon>Viridiplantae</taxon>
        <taxon>Streptophyta</taxon>
        <taxon>Embryophyta</taxon>
        <taxon>Tracheophyta</taxon>
        <taxon>Spermatophyta</taxon>
        <taxon>Magnoliopsida</taxon>
        <taxon>eudicotyledons</taxon>
        <taxon>Gunneridae</taxon>
        <taxon>Pentapetalae</taxon>
        <taxon>asterids</taxon>
        <taxon>campanulids</taxon>
        <taxon>Asterales</taxon>
        <taxon>Asteraceae</taxon>
        <taxon>Asteroideae</taxon>
        <taxon>Anthemideae</taxon>
        <taxon>Anthemidinae</taxon>
        <taxon>Tanacetum</taxon>
    </lineage>
</organism>
<dbReference type="Pfam" id="PF17921">
    <property type="entry name" value="Integrase_H2C2"/>
    <property type="match status" value="1"/>
</dbReference>
<gene>
    <name evidence="2" type="ORF">Tco_0653035</name>
</gene>
<evidence type="ECO:0000259" key="1">
    <source>
        <dbReference type="PROSITE" id="PS50994"/>
    </source>
</evidence>
<name>A0ABQ4WZB0_9ASTR</name>
<dbReference type="InterPro" id="IPR036397">
    <property type="entry name" value="RNaseH_sf"/>
</dbReference>
<dbReference type="PANTHER" id="PTHR48475:SF2">
    <property type="entry name" value="RIBONUCLEASE H"/>
    <property type="match status" value="1"/>
</dbReference>
<dbReference type="SUPFAM" id="SSF56672">
    <property type="entry name" value="DNA/RNA polymerases"/>
    <property type="match status" value="1"/>
</dbReference>
<keyword evidence="3" id="KW-1185">Reference proteome</keyword>
<proteinExistence type="predicted"/>
<dbReference type="InterPro" id="IPR043128">
    <property type="entry name" value="Rev_trsase/Diguanyl_cyclase"/>
</dbReference>
<dbReference type="InterPro" id="IPR012337">
    <property type="entry name" value="RNaseH-like_sf"/>
</dbReference>
<dbReference type="Gene3D" id="3.30.70.270">
    <property type="match status" value="2"/>
</dbReference>
<reference evidence="2" key="1">
    <citation type="journal article" date="2022" name="Int. J. Mol. Sci.">
        <title>Draft Genome of Tanacetum Coccineum: Genomic Comparison of Closely Related Tanacetum-Family Plants.</title>
        <authorList>
            <person name="Yamashiro T."/>
            <person name="Shiraishi A."/>
            <person name="Nakayama K."/>
            <person name="Satake H."/>
        </authorList>
    </citation>
    <scope>NUCLEOTIDE SEQUENCE</scope>
</reference>
<dbReference type="SUPFAM" id="SSF53098">
    <property type="entry name" value="Ribonuclease H-like"/>
    <property type="match status" value="1"/>
</dbReference>
<sequence>MKFAVIKALSPYNVILGRSGLKALRAIPSTIYSMMKFPTPKGIETLVTRSVIISECRRLEKKQMIEEKTTKFEKKEDEGIEEVSMTEEVLVNPAFLYQLTIIEGGLSKEYKSQLKLLLKNNMEKHRVLALEKSRAVTKEVAKWIKAGIFKPVWYPTWISNTVLVKKYDGSWRMCVDFKNLNLTCPKDYYPLPNIDWKCQTRRNLEAYVDDMVIKSNDEKMLLADIVEKFDNLRRINIKLNPKKCSFGVEEGKFLGYMVTSEGIRANPKKIRALASMQSPRTLKEMQSLSGKLAALNSFLAKSAERYLPFFNTLKNITKENKDEYRWTEEAEESFQQMKKLILDLPFLTTPLPKETLCAYLEISKEAVSAVLLTERKGKQCPFTMLRRYFEAHPVNVITDQPIKEVLSKTETSGKLAKYALELGAYNITYELRNDIKGQLLADFISQNSQCTNNEAKYEPLLAGLRIARMMKVESLEEKVDSKLVASQINGSYVASSNGMVKYLAKAKEHITCFKSFSIKNIPRNQNQKADERSTDAKDVNAVVEEVDDNWMTPIIKCLEEAIWPKDKNEAHCLRLEIHQYVMKDGVLFKKSYVLPMLRCVRPLQANYVIREIHMGCCGMHSSPRSVVVKAMRHGYYWSTMHKDAREEIQKCDSCQIHALVPKLPKTLMTSIMAPWPFYQWVMDILGPLPQAVGKVKFVIVAIDYFTKWIEAKSLAKITSK</sequence>
<comment type="caution">
    <text evidence="2">The sequence shown here is derived from an EMBL/GenBank/DDBJ whole genome shotgun (WGS) entry which is preliminary data.</text>
</comment>
<keyword evidence="2" id="KW-0695">RNA-directed DNA polymerase</keyword>
<keyword evidence="2" id="KW-0548">Nucleotidyltransferase</keyword>
<dbReference type="InterPro" id="IPR041588">
    <property type="entry name" value="Integrase_H2C2"/>
</dbReference>
<dbReference type="InterPro" id="IPR043502">
    <property type="entry name" value="DNA/RNA_pol_sf"/>
</dbReference>
<dbReference type="PANTHER" id="PTHR48475">
    <property type="entry name" value="RIBONUCLEASE H"/>
    <property type="match status" value="1"/>
</dbReference>
<keyword evidence="2" id="KW-0808">Transferase</keyword>
<evidence type="ECO:0000313" key="3">
    <source>
        <dbReference type="Proteomes" id="UP001151760"/>
    </source>
</evidence>
<dbReference type="InterPro" id="IPR001584">
    <property type="entry name" value="Integrase_cat-core"/>
</dbReference>
<dbReference type="PROSITE" id="PS50994">
    <property type="entry name" value="INTEGRASE"/>
    <property type="match status" value="1"/>
</dbReference>
<dbReference type="CDD" id="cd01647">
    <property type="entry name" value="RT_LTR"/>
    <property type="match status" value="1"/>
</dbReference>
<dbReference type="GO" id="GO:0003964">
    <property type="term" value="F:RNA-directed DNA polymerase activity"/>
    <property type="evidence" value="ECO:0007669"/>
    <property type="project" value="UniProtKB-KW"/>
</dbReference>
<dbReference type="Pfam" id="PF13456">
    <property type="entry name" value="RVT_3"/>
    <property type="match status" value="1"/>
</dbReference>
<dbReference type="Pfam" id="PF00078">
    <property type="entry name" value="RVT_1"/>
    <property type="match status" value="1"/>
</dbReference>